<sequence length="61" mass="6507">MRRYDRRRTPAREAAGAGRAAAQAVRRLVAQAGSRRAKASPGAQASRFFHGDTAVTAGDPR</sequence>
<gene>
    <name evidence="2" type="ORF">Q5761_00420</name>
</gene>
<feature type="compositionally biased region" description="Low complexity" evidence="1">
    <location>
        <begin position="12"/>
        <end position="32"/>
    </location>
</feature>
<name>A0ABZ0QR48_9FIRM</name>
<dbReference type="EMBL" id="CP132508">
    <property type="protein sequence ID" value="WPD19179.1"/>
    <property type="molecule type" value="Genomic_DNA"/>
</dbReference>
<dbReference type="RefSeq" id="WP_318750776.1">
    <property type="nucleotide sequence ID" value="NZ_CP132508.1"/>
</dbReference>
<accession>A0ABZ0QR48</accession>
<proteinExistence type="predicted"/>
<evidence type="ECO:0000256" key="1">
    <source>
        <dbReference type="SAM" id="MobiDB-lite"/>
    </source>
</evidence>
<organism evidence="2 3">
    <name type="scientific">Thermaerobacter composti</name>
    <dbReference type="NCBI Taxonomy" id="554949"/>
    <lineage>
        <taxon>Bacteria</taxon>
        <taxon>Bacillati</taxon>
        <taxon>Bacillota</taxon>
        <taxon>Clostridia</taxon>
        <taxon>Eubacteriales</taxon>
        <taxon>Clostridiales Family XVII. Incertae Sedis</taxon>
        <taxon>Thermaerobacter</taxon>
    </lineage>
</organism>
<evidence type="ECO:0000313" key="3">
    <source>
        <dbReference type="Proteomes" id="UP001304683"/>
    </source>
</evidence>
<dbReference type="Proteomes" id="UP001304683">
    <property type="component" value="Chromosome"/>
</dbReference>
<protein>
    <submittedName>
        <fullName evidence="2">Uncharacterized protein</fullName>
    </submittedName>
</protein>
<reference evidence="2 3" key="1">
    <citation type="submission" date="2023-08" db="EMBL/GenBank/DDBJ databases">
        <title>Genome sequence of Thermaerobacter compostii strain Ins1, a spore-forming filamentous bacterium isolated from a deep geothermal reservoir.</title>
        <authorList>
            <person name="Bregnard D."/>
            <person name="Gonzalez D."/>
            <person name="Junier P."/>
        </authorList>
    </citation>
    <scope>NUCLEOTIDE SEQUENCE [LARGE SCALE GENOMIC DNA]</scope>
    <source>
        <strain evidence="2 3">Ins1</strain>
    </source>
</reference>
<keyword evidence="3" id="KW-1185">Reference proteome</keyword>
<evidence type="ECO:0000313" key="2">
    <source>
        <dbReference type="EMBL" id="WPD19179.1"/>
    </source>
</evidence>
<feature type="region of interest" description="Disordered" evidence="1">
    <location>
        <begin position="1"/>
        <end position="61"/>
    </location>
</feature>